<dbReference type="RefSeq" id="WP_345722141.1">
    <property type="nucleotide sequence ID" value="NZ_BAABRU010000007.1"/>
</dbReference>
<evidence type="ECO:0000313" key="8">
    <source>
        <dbReference type="EMBL" id="GAA5528527.1"/>
    </source>
</evidence>
<comment type="similarity">
    <text evidence="2">Belongs to the UPF0719 family.</text>
</comment>
<keyword evidence="9" id="KW-1185">Reference proteome</keyword>
<keyword evidence="4 7" id="KW-0812">Transmembrane</keyword>
<sequence>MSGDEIMTLVGRVAASVGWTLISVLIFYGGARLYDLLDPIDYREEIKRGNVAAAIQLAAVTIALAAIVIMAVAT</sequence>
<dbReference type="EMBL" id="BAABRU010000007">
    <property type="protein sequence ID" value="GAA5528527.1"/>
    <property type="molecule type" value="Genomic_DNA"/>
</dbReference>
<dbReference type="Pfam" id="PF03994">
    <property type="entry name" value="DUF350"/>
    <property type="match status" value="1"/>
</dbReference>
<gene>
    <name evidence="8" type="ORF">Hgul01_02328</name>
</gene>
<feature type="transmembrane region" description="Helical" evidence="7">
    <location>
        <begin position="6"/>
        <end position="30"/>
    </location>
</feature>
<evidence type="ECO:0008006" key="10">
    <source>
        <dbReference type="Google" id="ProtNLM"/>
    </source>
</evidence>
<protein>
    <recommendedName>
        <fullName evidence="10">DUF350 domain-containing protein</fullName>
    </recommendedName>
</protein>
<evidence type="ECO:0000256" key="7">
    <source>
        <dbReference type="SAM" id="Phobius"/>
    </source>
</evidence>
<comment type="subcellular location">
    <subcellularLocation>
        <location evidence="1">Cell membrane</location>
        <topology evidence="1">Multi-pass membrane protein</topology>
    </subcellularLocation>
</comment>
<evidence type="ECO:0000313" key="9">
    <source>
        <dbReference type="Proteomes" id="UP001428290"/>
    </source>
</evidence>
<evidence type="ECO:0000256" key="5">
    <source>
        <dbReference type="ARBA" id="ARBA00022989"/>
    </source>
</evidence>
<keyword evidence="3" id="KW-1003">Cell membrane</keyword>
<dbReference type="InterPro" id="IPR007140">
    <property type="entry name" value="DUF350"/>
</dbReference>
<accession>A0ABP9WZA9</accession>
<keyword evidence="5 7" id="KW-1133">Transmembrane helix</keyword>
<comment type="caution">
    <text evidence="8">The sequence shown here is derived from an EMBL/GenBank/DDBJ whole genome shotgun (WGS) entry which is preliminary data.</text>
</comment>
<proteinExistence type="inferred from homology"/>
<feature type="transmembrane region" description="Helical" evidence="7">
    <location>
        <begin position="51"/>
        <end position="73"/>
    </location>
</feature>
<evidence type="ECO:0000256" key="2">
    <source>
        <dbReference type="ARBA" id="ARBA00005779"/>
    </source>
</evidence>
<organism evidence="8 9">
    <name type="scientific">Herpetosiphon gulosus</name>
    <dbReference type="NCBI Taxonomy" id="1973496"/>
    <lineage>
        <taxon>Bacteria</taxon>
        <taxon>Bacillati</taxon>
        <taxon>Chloroflexota</taxon>
        <taxon>Chloroflexia</taxon>
        <taxon>Herpetosiphonales</taxon>
        <taxon>Herpetosiphonaceae</taxon>
        <taxon>Herpetosiphon</taxon>
    </lineage>
</organism>
<evidence type="ECO:0000256" key="1">
    <source>
        <dbReference type="ARBA" id="ARBA00004651"/>
    </source>
</evidence>
<reference evidence="8 9" key="1">
    <citation type="submission" date="2024-02" db="EMBL/GenBank/DDBJ databases">
        <title>Herpetosiphon gulosus NBRC 112829.</title>
        <authorList>
            <person name="Ichikawa N."/>
            <person name="Katano-Makiyama Y."/>
            <person name="Hidaka K."/>
        </authorList>
    </citation>
    <scope>NUCLEOTIDE SEQUENCE [LARGE SCALE GENOMIC DNA]</scope>
    <source>
        <strain evidence="8 9">NBRC 112829</strain>
    </source>
</reference>
<evidence type="ECO:0000256" key="3">
    <source>
        <dbReference type="ARBA" id="ARBA00022475"/>
    </source>
</evidence>
<dbReference type="Proteomes" id="UP001428290">
    <property type="component" value="Unassembled WGS sequence"/>
</dbReference>
<evidence type="ECO:0000256" key="4">
    <source>
        <dbReference type="ARBA" id="ARBA00022692"/>
    </source>
</evidence>
<keyword evidence="6 7" id="KW-0472">Membrane</keyword>
<evidence type="ECO:0000256" key="6">
    <source>
        <dbReference type="ARBA" id="ARBA00023136"/>
    </source>
</evidence>
<name>A0ABP9WZA9_9CHLR</name>